<keyword evidence="5" id="KW-0732">Signal</keyword>
<keyword evidence="3" id="KW-0186">Copper</keyword>
<protein>
    <submittedName>
        <fullName evidence="7">Plastocyanin/azurin family copper-binding protein</fullName>
    </submittedName>
</protein>
<evidence type="ECO:0000256" key="5">
    <source>
        <dbReference type="SAM" id="SignalP"/>
    </source>
</evidence>
<dbReference type="Gene3D" id="2.60.40.420">
    <property type="entry name" value="Cupredoxins - blue copper proteins"/>
    <property type="match status" value="1"/>
</dbReference>
<comment type="caution">
    <text evidence="7">The sequence shown here is derived from an EMBL/GenBank/DDBJ whole genome shotgun (WGS) entry which is preliminary data.</text>
</comment>
<keyword evidence="2" id="KW-0479">Metal-binding</keyword>
<dbReference type="RefSeq" id="WP_378167262.1">
    <property type="nucleotide sequence ID" value="NZ_JBHSBU010000001.1"/>
</dbReference>
<dbReference type="PANTHER" id="PTHR38439">
    <property type="entry name" value="AURACYANIN-B"/>
    <property type="match status" value="1"/>
</dbReference>
<dbReference type="CDD" id="cd04211">
    <property type="entry name" value="Cupredoxin_like_2"/>
    <property type="match status" value="1"/>
</dbReference>
<dbReference type="Proteomes" id="UP001595791">
    <property type="component" value="Unassembled WGS sequence"/>
</dbReference>
<dbReference type="Pfam" id="PF00127">
    <property type="entry name" value="Copper-bind"/>
    <property type="match status" value="1"/>
</dbReference>
<evidence type="ECO:0000259" key="6">
    <source>
        <dbReference type="Pfam" id="PF00127"/>
    </source>
</evidence>
<dbReference type="InterPro" id="IPR000923">
    <property type="entry name" value="BlueCu_1"/>
</dbReference>
<dbReference type="InterPro" id="IPR008972">
    <property type="entry name" value="Cupredoxin"/>
</dbReference>
<comment type="subcellular location">
    <subcellularLocation>
        <location evidence="1">Cell outer membrane</location>
        <topology evidence="1">Lipid-anchor</topology>
    </subcellularLocation>
</comment>
<dbReference type="PANTHER" id="PTHR38439:SF3">
    <property type="entry name" value="COPPER-RESISTANT CUPROPROTEIN COPI"/>
    <property type="match status" value="1"/>
</dbReference>
<dbReference type="EMBL" id="JBHSBU010000001">
    <property type="protein sequence ID" value="MFC4161383.1"/>
    <property type="molecule type" value="Genomic_DNA"/>
</dbReference>
<keyword evidence="8" id="KW-1185">Reference proteome</keyword>
<dbReference type="PROSITE" id="PS00079">
    <property type="entry name" value="MULTICOPPER_OXIDASE1"/>
    <property type="match status" value="1"/>
</dbReference>
<gene>
    <name evidence="7" type="ORF">ACFOW7_18770</name>
</gene>
<evidence type="ECO:0000313" key="8">
    <source>
        <dbReference type="Proteomes" id="UP001595791"/>
    </source>
</evidence>
<dbReference type="SUPFAM" id="SSF49503">
    <property type="entry name" value="Cupredoxins"/>
    <property type="match status" value="1"/>
</dbReference>
<evidence type="ECO:0000256" key="4">
    <source>
        <dbReference type="SAM" id="MobiDB-lite"/>
    </source>
</evidence>
<feature type="domain" description="Blue (type 1) copper" evidence="6">
    <location>
        <begin position="60"/>
        <end position="161"/>
    </location>
</feature>
<reference evidence="8" key="1">
    <citation type="journal article" date="2019" name="Int. J. Syst. Evol. Microbiol.">
        <title>The Global Catalogue of Microorganisms (GCM) 10K type strain sequencing project: providing services to taxonomists for standard genome sequencing and annotation.</title>
        <authorList>
            <consortium name="The Broad Institute Genomics Platform"/>
            <consortium name="The Broad Institute Genome Sequencing Center for Infectious Disease"/>
            <person name="Wu L."/>
            <person name="Ma J."/>
        </authorList>
    </citation>
    <scope>NUCLEOTIDE SEQUENCE [LARGE SCALE GENOMIC DNA]</scope>
    <source>
        <strain evidence="8">LMG 29894</strain>
    </source>
</reference>
<dbReference type="InterPro" id="IPR033138">
    <property type="entry name" value="Cu_oxidase_CS"/>
</dbReference>
<name>A0ABV8MSX6_9NEIS</name>
<evidence type="ECO:0000256" key="1">
    <source>
        <dbReference type="ARBA" id="ARBA00004459"/>
    </source>
</evidence>
<evidence type="ECO:0000256" key="3">
    <source>
        <dbReference type="ARBA" id="ARBA00023008"/>
    </source>
</evidence>
<feature type="region of interest" description="Disordered" evidence="4">
    <location>
        <begin position="22"/>
        <end position="45"/>
    </location>
</feature>
<dbReference type="InterPro" id="IPR050845">
    <property type="entry name" value="Cu-binding_ET"/>
</dbReference>
<evidence type="ECO:0000313" key="7">
    <source>
        <dbReference type="EMBL" id="MFC4161383.1"/>
    </source>
</evidence>
<accession>A0ABV8MSX6</accession>
<proteinExistence type="predicted"/>
<sequence length="166" mass="18691">MKFPCYLSLLAALLAAPVWPHGSTADKPSKPHHPQAAEQELFGREGDRAKVSRTIEVTMSDQMRYQPDRITVRQGETIRLVIINSGRIMHELVLGSEAELKAHAEVMRKFPNMEHEAPHMAHVAPSQRQEIVWEFNRPGEFLFGCLIPGHFEAGMVGRISVMPSRS</sequence>
<evidence type="ECO:0000256" key="2">
    <source>
        <dbReference type="ARBA" id="ARBA00022723"/>
    </source>
</evidence>
<feature type="signal peptide" evidence="5">
    <location>
        <begin position="1"/>
        <end position="20"/>
    </location>
</feature>
<feature type="chain" id="PRO_5046123986" evidence="5">
    <location>
        <begin position="21"/>
        <end position="166"/>
    </location>
</feature>
<organism evidence="7 8">
    <name type="scientific">Chitinimonas lacunae</name>
    <dbReference type="NCBI Taxonomy" id="1963018"/>
    <lineage>
        <taxon>Bacteria</taxon>
        <taxon>Pseudomonadati</taxon>
        <taxon>Pseudomonadota</taxon>
        <taxon>Betaproteobacteria</taxon>
        <taxon>Neisseriales</taxon>
        <taxon>Chitinibacteraceae</taxon>
        <taxon>Chitinimonas</taxon>
    </lineage>
</organism>